<dbReference type="AlphaFoldDB" id="A0A6G3THM4"/>
<dbReference type="EMBL" id="JAAGMQ010000676">
    <property type="protein sequence ID" value="NEC35955.1"/>
    <property type="molecule type" value="Genomic_DNA"/>
</dbReference>
<evidence type="ECO:0000313" key="2">
    <source>
        <dbReference type="Proteomes" id="UP000475666"/>
    </source>
</evidence>
<dbReference type="Proteomes" id="UP000475666">
    <property type="component" value="Unassembled WGS sequence"/>
</dbReference>
<dbReference type="Gene3D" id="1.10.12.10">
    <property type="entry name" value="Lyase 2-enoyl-coa Hydratase, Chain A, domain 2"/>
    <property type="match status" value="1"/>
</dbReference>
<reference evidence="1 2" key="1">
    <citation type="submission" date="2020-01" db="EMBL/GenBank/DDBJ databases">
        <title>Insect and environment-associated Actinomycetes.</title>
        <authorList>
            <person name="Currrie C."/>
            <person name="Chevrette M."/>
            <person name="Carlson C."/>
            <person name="Stubbendieck R."/>
            <person name="Wendt-Pienkowski E."/>
        </authorList>
    </citation>
    <scope>NUCLEOTIDE SEQUENCE [LARGE SCALE GENOMIC DNA]</scope>
    <source>
        <strain evidence="1 2">SID7739</strain>
    </source>
</reference>
<dbReference type="InterPro" id="IPR014748">
    <property type="entry name" value="Enoyl-CoA_hydra_C"/>
</dbReference>
<evidence type="ECO:0000313" key="1">
    <source>
        <dbReference type="EMBL" id="NEC35955.1"/>
    </source>
</evidence>
<name>A0A6G3THM4_9ACTN</name>
<accession>A0A6G3THM4</accession>
<sequence>DKEDELQSRAGASEDHAIAVRAFVEKEKPKYLGR</sequence>
<proteinExistence type="predicted"/>
<feature type="non-terminal residue" evidence="1">
    <location>
        <position position="1"/>
    </location>
</feature>
<protein>
    <submittedName>
        <fullName evidence="1">Enoyl-CoA hydratase</fullName>
    </submittedName>
</protein>
<organism evidence="1 2">
    <name type="scientific">Streptomyces rubrogriseus</name>
    <dbReference type="NCBI Taxonomy" id="194673"/>
    <lineage>
        <taxon>Bacteria</taxon>
        <taxon>Bacillati</taxon>
        <taxon>Actinomycetota</taxon>
        <taxon>Actinomycetes</taxon>
        <taxon>Kitasatosporales</taxon>
        <taxon>Streptomycetaceae</taxon>
        <taxon>Streptomyces</taxon>
        <taxon>Streptomyces violaceoruber group</taxon>
    </lineage>
</organism>
<comment type="caution">
    <text evidence="1">The sequence shown here is derived from an EMBL/GenBank/DDBJ whole genome shotgun (WGS) entry which is preliminary data.</text>
</comment>
<gene>
    <name evidence="1" type="ORF">G3I66_22690</name>
</gene>